<dbReference type="EMBL" id="JAUSVS010000002">
    <property type="protein sequence ID" value="MDQ0463392.1"/>
    <property type="molecule type" value="Genomic_DNA"/>
</dbReference>
<dbReference type="SUPFAM" id="SSF56645">
    <property type="entry name" value="Acyl-CoA dehydrogenase NM domain-like"/>
    <property type="match status" value="1"/>
</dbReference>
<feature type="domain" description="Acyl-CoA dehydrogenase/oxidase N-terminal" evidence="2">
    <location>
        <begin position="6"/>
        <end position="83"/>
    </location>
</feature>
<dbReference type="InterPro" id="IPR013107">
    <property type="entry name" value="Acyl-CoA_DH_C"/>
</dbReference>
<comment type="caution">
    <text evidence="4">The sequence shown here is derived from an EMBL/GenBank/DDBJ whole genome shotgun (WGS) entry which is preliminary data.</text>
</comment>
<keyword evidence="5" id="KW-1185">Reference proteome</keyword>
<keyword evidence="1" id="KW-0560">Oxidoreductase</keyword>
<organism evidence="4 5">
    <name type="scientific">Caulobacter ginsengisoli</name>
    <dbReference type="NCBI Taxonomy" id="400775"/>
    <lineage>
        <taxon>Bacteria</taxon>
        <taxon>Pseudomonadati</taxon>
        <taxon>Pseudomonadota</taxon>
        <taxon>Alphaproteobacteria</taxon>
        <taxon>Caulobacterales</taxon>
        <taxon>Caulobacteraceae</taxon>
        <taxon>Caulobacter</taxon>
    </lineage>
</organism>
<dbReference type="InterPro" id="IPR013786">
    <property type="entry name" value="AcylCoA_DH/ox_N"/>
</dbReference>
<evidence type="ECO:0000259" key="3">
    <source>
        <dbReference type="Pfam" id="PF08028"/>
    </source>
</evidence>
<dbReference type="PANTHER" id="PTHR43884">
    <property type="entry name" value="ACYL-COA DEHYDROGENASE"/>
    <property type="match status" value="1"/>
</dbReference>
<dbReference type="Pfam" id="PF02771">
    <property type="entry name" value="Acyl-CoA_dh_N"/>
    <property type="match status" value="1"/>
</dbReference>
<dbReference type="Gene3D" id="1.10.540.10">
    <property type="entry name" value="Acyl-CoA dehydrogenase/oxidase, N-terminal domain"/>
    <property type="match status" value="1"/>
</dbReference>
<dbReference type="InterPro" id="IPR037069">
    <property type="entry name" value="AcylCoA_DH/ox_N_sf"/>
</dbReference>
<dbReference type="RefSeq" id="WP_307347246.1">
    <property type="nucleotide sequence ID" value="NZ_JAUSVS010000002.1"/>
</dbReference>
<gene>
    <name evidence="4" type="ORF">QO010_001163</name>
</gene>
<dbReference type="Gene3D" id="1.20.140.10">
    <property type="entry name" value="Butyryl-CoA Dehydrogenase, subunit A, domain 3"/>
    <property type="match status" value="1"/>
</dbReference>
<dbReference type="InterPro" id="IPR009100">
    <property type="entry name" value="AcylCoA_DH/oxidase_NM_dom_sf"/>
</dbReference>
<dbReference type="InterPro" id="IPR046373">
    <property type="entry name" value="Acyl-CoA_Oxase/DH_mid-dom_sf"/>
</dbReference>
<feature type="domain" description="Acyl-CoA dehydrogenase C-terminal" evidence="3">
    <location>
        <begin position="230"/>
        <end position="361"/>
    </location>
</feature>
<evidence type="ECO:0000259" key="2">
    <source>
        <dbReference type="Pfam" id="PF02771"/>
    </source>
</evidence>
<protein>
    <submittedName>
        <fullName evidence="4">Alkylation response protein AidB-like acyl-CoA dehydrogenase</fullName>
    </submittedName>
</protein>
<evidence type="ECO:0000313" key="4">
    <source>
        <dbReference type="EMBL" id="MDQ0463392.1"/>
    </source>
</evidence>
<reference evidence="4 5" key="1">
    <citation type="submission" date="2023-07" db="EMBL/GenBank/DDBJ databases">
        <title>Genomic Encyclopedia of Type Strains, Phase IV (KMG-IV): sequencing the most valuable type-strain genomes for metagenomic binning, comparative biology and taxonomic classification.</title>
        <authorList>
            <person name="Goeker M."/>
        </authorList>
    </citation>
    <scope>NUCLEOTIDE SEQUENCE [LARGE SCALE GENOMIC DNA]</scope>
    <source>
        <strain evidence="4 5">DSM 18695</strain>
    </source>
</reference>
<dbReference type="Pfam" id="PF08028">
    <property type="entry name" value="Acyl-CoA_dh_2"/>
    <property type="match status" value="1"/>
</dbReference>
<name>A0ABU0IN02_9CAUL</name>
<dbReference type="PIRSF" id="PIRSF016578">
    <property type="entry name" value="HsaA"/>
    <property type="match status" value="1"/>
</dbReference>
<evidence type="ECO:0000313" key="5">
    <source>
        <dbReference type="Proteomes" id="UP001228905"/>
    </source>
</evidence>
<dbReference type="Gene3D" id="2.40.110.10">
    <property type="entry name" value="Butyryl-CoA Dehydrogenase, subunit A, domain 2"/>
    <property type="match status" value="1"/>
</dbReference>
<proteinExistence type="predicted"/>
<evidence type="ECO:0000256" key="1">
    <source>
        <dbReference type="ARBA" id="ARBA00023002"/>
    </source>
</evidence>
<accession>A0ABU0IN02</accession>
<dbReference type="SUPFAM" id="SSF47203">
    <property type="entry name" value="Acyl-CoA dehydrogenase C-terminal domain-like"/>
    <property type="match status" value="1"/>
</dbReference>
<sequence>MDVVAVAQSLAAEVRQRAPEIESGRRLPADLSQKLAEAGLFRMLVPAEYGGLETSPVDVARAIETLAQADASAGWCLMISATTASLAARLPADQARHIYGEANVITGGVFAPMGRAVEDGDDYVVTGRWKWGSHTQNCRWIAGGAMLMDGDKPRLDAEGQPMHRMMVFSADQVELHDTWYTAGLAGSGSLDFSVREARVPKTRSVALQSDPLLVKGAAFKFPAFGLLAMGIAAVALGNARAALLAAGQQATAKSSEGSQRTLAERNMTQAEFAQAVAALSAARALFYEAVGLCWHAAQSGGPIPQDLRARLRLACTHAARTCADVCRTAYDLLGGQAVFLDSELQRRFRDANVMTHHVMVAPASWELAGRVLLGQPTRDSML</sequence>
<dbReference type="InterPro" id="IPR036250">
    <property type="entry name" value="AcylCo_DH-like_C"/>
</dbReference>
<dbReference type="PANTHER" id="PTHR43884:SF12">
    <property type="entry name" value="ISOVALERYL-COA DEHYDROGENASE, MITOCHONDRIAL-RELATED"/>
    <property type="match status" value="1"/>
</dbReference>
<dbReference type="Proteomes" id="UP001228905">
    <property type="component" value="Unassembled WGS sequence"/>
</dbReference>